<feature type="transmembrane region" description="Helical" evidence="1">
    <location>
        <begin position="36"/>
        <end position="57"/>
    </location>
</feature>
<evidence type="ECO:0000256" key="1">
    <source>
        <dbReference type="SAM" id="Phobius"/>
    </source>
</evidence>
<gene>
    <name evidence="2" type="ORF">BRYFOR_05046</name>
</gene>
<dbReference type="Proteomes" id="UP000005561">
    <property type="component" value="Unassembled WGS sequence"/>
</dbReference>
<proteinExistence type="predicted"/>
<evidence type="ECO:0000313" key="2">
    <source>
        <dbReference type="EMBL" id="EET62696.1"/>
    </source>
</evidence>
<keyword evidence="1" id="KW-0472">Membrane</keyword>
<protein>
    <submittedName>
        <fullName evidence="2">Uncharacterized protein</fullName>
    </submittedName>
</protein>
<comment type="caution">
    <text evidence="2">The sequence shown here is derived from an EMBL/GenBank/DDBJ whole genome shotgun (WGS) entry which is preliminary data.</text>
</comment>
<organism evidence="2 3">
    <name type="scientific">Marvinbryantia formatexigens DSM 14469</name>
    <dbReference type="NCBI Taxonomy" id="478749"/>
    <lineage>
        <taxon>Bacteria</taxon>
        <taxon>Bacillati</taxon>
        <taxon>Bacillota</taxon>
        <taxon>Clostridia</taxon>
        <taxon>Lachnospirales</taxon>
        <taxon>Lachnospiraceae</taxon>
        <taxon>Marvinbryantia</taxon>
    </lineage>
</organism>
<keyword evidence="1" id="KW-1133">Transmembrane helix</keyword>
<dbReference type="AlphaFoldDB" id="C6L8V7"/>
<reference evidence="2" key="1">
    <citation type="submission" date="2009-07" db="EMBL/GenBank/DDBJ databases">
        <authorList>
            <person name="Weinstock G."/>
            <person name="Sodergren E."/>
            <person name="Clifton S."/>
            <person name="Fulton L."/>
            <person name="Fulton B."/>
            <person name="Courtney L."/>
            <person name="Fronick C."/>
            <person name="Harrison M."/>
            <person name="Strong C."/>
            <person name="Farmer C."/>
            <person name="Delahaunty K."/>
            <person name="Markovic C."/>
            <person name="Hall O."/>
            <person name="Minx P."/>
            <person name="Tomlinson C."/>
            <person name="Mitreva M."/>
            <person name="Nelson J."/>
            <person name="Hou S."/>
            <person name="Wollam A."/>
            <person name="Pepin K.H."/>
            <person name="Johnson M."/>
            <person name="Bhonagiri V."/>
            <person name="Nash W.E."/>
            <person name="Warren W."/>
            <person name="Chinwalla A."/>
            <person name="Mardis E.R."/>
            <person name="Wilson R.K."/>
        </authorList>
    </citation>
    <scope>NUCLEOTIDE SEQUENCE [LARGE SCALE GENOMIC DNA]</scope>
    <source>
        <strain evidence="2">DSM 14469</strain>
    </source>
</reference>
<keyword evidence="3" id="KW-1185">Reference proteome</keyword>
<accession>C6L8V7</accession>
<dbReference type="EMBL" id="ACCL02000001">
    <property type="protein sequence ID" value="EET62696.1"/>
    <property type="molecule type" value="Genomic_DNA"/>
</dbReference>
<keyword evidence="1" id="KW-0812">Transmembrane</keyword>
<evidence type="ECO:0000313" key="3">
    <source>
        <dbReference type="Proteomes" id="UP000005561"/>
    </source>
</evidence>
<sequence length="63" mass="6967">MRFIATGDFPYLQDLPPAAPFGCMETKKTAANLSQFVAAPILFCLLFSSVFCPYLYILQLNSA</sequence>
<name>C6L8V7_9FIRM</name>